<proteinExistence type="predicted"/>
<name>A0A382YNJ8_9ZZZZ</name>
<feature type="region of interest" description="Disordered" evidence="1">
    <location>
        <begin position="1"/>
        <end position="40"/>
    </location>
</feature>
<reference evidence="2" key="1">
    <citation type="submission" date="2018-05" db="EMBL/GenBank/DDBJ databases">
        <authorList>
            <person name="Lanie J.A."/>
            <person name="Ng W.-L."/>
            <person name="Kazmierczak K.M."/>
            <person name="Andrzejewski T.M."/>
            <person name="Davidsen T.M."/>
            <person name="Wayne K.J."/>
            <person name="Tettelin H."/>
            <person name="Glass J.I."/>
            <person name="Rusch D."/>
            <person name="Podicherti R."/>
            <person name="Tsui H.-C.T."/>
            <person name="Winkler M.E."/>
        </authorList>
    </citation>
    <scope>NUCLEOTIDE SEQUENCE</scope>
</reference>
<feature type="non-terminal residue" evidence="2">
    <location>
        <position position="1"/>
    </location>
</feature>
<feature type="compositionally biased region" description="Basic residues" evidence="1">
    <location>
        <begin position="14"/>
        <end position="24"/>
    </location>
</feature>
<organism evidence="2">
    <name type="scientific">marine metagenome</name>
    <dbReference type="NCBI Taxonomy" id="408172"/>
    <lineage>
        <taxon>unclassified sequences</taxon>
        <taxon>metagenomes</taxon>
        <taxon>ecological metagenomes</taxon>
    </lineage>
</organism>
<feature type="non-terminal residue" evidence="2">
    <location>
        <position position="40"/>
    </location>
</feature>
<dbReference type="AlphaFoldDB" id="A0A382YNJ8"/>
<accession>A0A382YNJ8</accession>
<evidence type="ECO:0000313" key="2">
    <source>
        <dbReference type="EMBL" id="SVD84803.1"/>
    </source>
</evidence>
<sequence length="40" mass="4257">LCGAAGHGAEPKRVRGHAGRRAGRLLRSPLRADCVPPRQL</sequence>
<protein>
    <submittedName>
        <fullName evidence="2">Uncharacterized protein</fullName>
    </submittedName>
</protein>
<dbReference type="EMBL" id="UINC01177256">
    <property type="protein sequence ID" value="SVD84803.1"/>
    <property type="molecule type" value="Genomic_DNA"/>
</dbReference>
<gene>
    <name evidence="2" type="ORF">METZ01_LOCUS437657</name>
</gene>
<evidence type="ECO:0000256" key="1">
    <source>
        <dbReference type="SAM" id="MobiDB-lite"/>
    </source>
</evidence>